<dbReference type="InterPro" id="IPR036271">
    <property type="entry name" value="Tet_transcr_reg_TetR-rel_C_sf"/>
</dbReference>
<dbReference type="Gene3D" id="1.10.10.60">
    <property type="entry name" value="Homeodomain-like"/>
    <property type="match status" value="1"/>
</dbReference>
<organism evidence="6 7">
    <name type="scientific">Lysinibacillus piscis</name>
    <dbReference type="NCBI Taxonomy" id="2518931"/>
    <lineage>
        <taxon>Bacteria</taxon>
        <taxon>Bacillati</taxon>
        <taxon>Bacillota</taxon>
        <taxon>Bacilli</taxon>
        <taxon>Bacillales</taxon>
        <taxon>Bacillaceae</taxon>
        <taxon>Lysinibacillus</taxon>
    </lineage>
</organism>
<feature type="coiled-coil region" evidence="4">
    <location>
        <begin position="118"/>
        <end position="145"/>
    </location>
</feature>
<feature type="domain" description="HTH tetR-type" evidence="5">
    <location>
        <begin position="6"/>
        <end position="66"/>
    </location>
</feature>
<keyword evidence="2 3" id="KW-0238">DNA-binding</keyword>
<evidence type="ECO:0000256" key="1">
    <source>
        <dbReference type="ARBA" id="ARBA00022491"/>
    </source>
</evidence>
<evidence type="ECO:0000259" key="5">
    <source>
        <dbReference type="PROSITE" id="PS50977"/>
    </source>
</evidence>
<sequence>MMSKGEETKQKIVNSAILLFSTKGYDQTSIRDIAQQVNIKAPSIYAYFSSKEELFEQVLNFVMNDYQQFIHSQANAIHHLSVKEQLYTLLHVLNDYFYEYELGHFISRYVMLSPEQFKETVIQKYQQSEEEIKDLLRSILTTESEKYIDTDIIIMSFLCMLDGMLFYMINFSQAEYEKRLKASWEVFWKGILQ</sequence>
<dbReference type="PROSITE" id="PS50977">
    <property type="entry name" value="HTH_TETR_2"/>
    <property type="match status" value="1"/>
</dbReference>
<dbReference type="PRINTS" id="PR00455">
    <property type="entry name" value="HTHTETR"/>
</dbReference>
<accession>A0ABQ5NKX8</accession>
<dbReference type="Proteomes" id="UP001065593">
    <property type="component" value="Unassembled WGS sequence"/>
</dbReference>
<dbReference type="SUPFAM" id="SSF48498">
    <property type="entry name" value="Tetracyclin repressor-like, C-terminal domain"/>
    <property type="match status" value="1"/>
</dbReference>
<evidence type="ECO:0000313" key="6">
    <source>
        <dbReference type="EMBL" id="GLC89010.1"/>
    </source>
</evidence>
<comment type="caution">
    <text evidence="6">The sequence shown here is derived from an EMBL/GenBank/DDBJ whole genome shotgun (WGS) entry which is preliminary data.</text>
</comment>
<feature type="DNA-binding region" description="H-T-H motif" evidence="3">
    <location>
        <begin position="29"/>
        <end position="48"/>
    </location>
</feature>
<proteinExistence type="predicted"/>
<evidence type="ECO:0000313" key="7">
    <source>
        <dbReference type="Proteomes" id="UP001065593"/>
    </source>
</evidence>
<keyword evidence="7" id="KW-1185">Reference proteome</keyword>
<dbReference type="SUPFAM" id="SSF46689">
    <property type="entry name" value="Homeodomain-like"/>
    <property type="match status" value="1"/>
</dbReference>
<name>A0ABQ5NKX8_9BACI</name>
<dbReference type="PANTHER" id="PTHR43479:SF11">
    <property type="entry name" value="ACREF_ENVCD OPERON REPRESSOR-RELATED"/>
    <property type="match status" value="1"/>
</dbReference>
<dbReference type="InterPro" id="IPR009057">
    <property type="entry name" value="Homeodomain-like_sf"/>
</dbReference>
<keyword evidence="1" id="KW-0678">Repressor</keyword>
<dbReference type="InterPro" id="IPR050624">
    <property type="entry name" value="HTH-type_Tx_Regulator"/>
</dbReference>
<evidence type="ECO:0000256" key="2">
    <source>
        <dbReference type="ARBA" id="ARBA00023125"/>
    </source>
</evidence>
<dbReference type="Pfam" id="PF00440">
    <property type="entry name" value="TetR_N"/>
    <property type="match status" value="1"/>
</dbReference>
<gene>
    <name evidence="6" type="ORF">LYSBPC_21370</name>
</gene>
<evidence type="ECO:0000256" key="4">
    <source>
        <dbReference type="SAM" id="Coils"/>
    </source>
</evidence>
<dbReference type="Gene3D" id="1.10.357.10">
    <property type="entry name" value="Tetracycline Repressor, domain 2"/>
    <property type="match status" value="1"/>
</dbReference>
<dbReference type="PANTHER" id="PTHR43479">
    <property type="entry name" value="ACREF/ENVCD OPERON REPRESSOR-RELATED"/>
    <property type="match status" value="1"/>
</dbReference>
<protein>
    <submittedName>
        <fullName evidence="6">TetR family transcriptional regulator</fullName>
    </submittedName>
</protein>
<keyword evidence="4" id="KW-0175">Coiled coil</keyword>
<evidence type="ECO:0000256" key="3">
    <source>
        <dbReference type="PROSITE-ProRule" id="PRU00335"/>
    </source>
</evidence>
<dbReference type="EMBL" id="BRZA01000002">
    <property type="protein sequence ID" value="GLC89010.1"/>
    <property type="molecule type" value="Genomic_DNA"/>
</dbReference>
<dbReference type="InterPro" id="IPR001647">
    <property type="entry name" value="HTH_TetR"/>
</dbReference>
<reference evidence="6" key="1">
    <citation type="submission" date="2022-08" db="EMBL/GenBank/DDBJ databases">
        <title>Draft genome sequence of Lysinibacillus sp. strain KH24.</title>
        <authorList>
            <person name="Kanbe H."/>
            <person name="Itoh H."/>
        </authorList>
    </citation>
    <scope>NUCLEOTIDE SEQUENCE</scope>
    <source>
        <strain evidence="6">KH24</strain>
    </source>
</reference>